<proteinExistence type="predicted"/>
<dbReference type="KEGG" id="pco:PHACADRAFT_259282"/>
<keyword evidence="2" id="KW-1185">Reference proteome</keyword>
<reference evidence="1 2" key="1">
    <citation type="journal article" date="2012" name="BMC Genomics">
        <title>Comparative genomics of the white-rot fungi, Phanerochaete carnosa and P. chrysosporium, to elucidate the genetic basis of the distinct wood types they colonize.</title>
        <authorList>
            <person name="Suzuki H."/>
            <person name="MacDonald J."/>
            <person name="Syed K."/>
            <person name="Salamov A."/>
            <person name="Hori C."/>
            <person name="Aerts A."/>
            <person name="Henrissat B."/>
            <person name="Wiebenga A."/>
            <person name="vanKuyk P.A."/>
            <person name="Barry K."/>
            <person name="Lindquist E."/>
            <person name="LaButti K."/>
            <person name="Lapidus A."/>
            <person name="Lucas S."/>
            <person name="Coutinho P."/>
            <person name="Gong Y."/>
            <person name="Samejima M."/>
            <person name="Mahadevan R."/>
            <person name="Abou-Zaid M."/>
            <person name="de Vries R.P."/>
            <person name="Igarashi K."/>
            <person name="Yadav J.S."/>
            <person name="Grigoriev I.V."/>
            <person name="Master E.R."/>
        </authorList>
    </citation>
    <scope>NUCLEOTIDE SEQUENCE [LARGE SCALE GENOMIC DNA]</scope>
    <source>
        <strain evidence="1 2">HHB-10118-sp</strain>
    </source>
</reference>
<dbReference type="InParanoid" id="K5W2G8"/>
<dbReference type="Proteomes" id="UP000008370">
    <property type="component" value="Unassembled WGS sequence"/>
</dbReference>
<gene>
    <name evidence="1" type="ORF">PHACADRAFT_259282</name>
</gene>
<protein>
    <recommendedName>
        <fullName evidence="3">AB hydrolase-1 domain-containing protein</fullName>
    </recommendedName>
</protein>
<dbReference type="InterPro" id="IPR029058">
    <property type="entry name" value="AB_hydrolase_fold"/>
</dbReference>
<dbReference type="OrthoDB" id="5311491at2759"/>
<evidence type="ECO:0008006" key="3">
    <source>
        <dbReference type="Google" id="ProtNLM"/>
    </source>
</evidence>
<accession>K5W2G8</accession>
<organism evidence="1 2">
    <name type="scientific">Phanerochaete carnosa (strain HHB-10118-sp)</name>
    <name type="common">White-rot fungus</name>
    <name type="synonym">Peniophora carnosa</name>
    <dbReference type="NCBI Taxonomy" id="650164"/>
    <lineage>
        <taxon>Eukaryota</taxon>
        <taxon>Fungi</taxon>
        <taxon>Dikarya</taxon>
        <taxon>Basidiomycota</taxon>
        <taxon>Agaricomycotina</taxon>
        <taxon>Agaricomycetes</taxon>
        <taxon>Polyporales</taxon>
        <taxon>Phanerochaetaceae</taxon>
        <taxon>Phanerochaete</taxon>
    </lineage>
</organism>
<evidence type="ECO:0000313" key="2">
    <source>
        <dbReference type="Proteomes" id="UP000008370"/>
    </source>
</evidence>
<dbReference type="SUPFAM" id="SSF53474">
    <property type="entry name" value="alpha/beta-Hydrolases"/>
    <property type="match status" value="1"/>
</dbReference>
<sequence length="323" mass="35163">MWDRMGPYASKYGMRMIAFNERDYPGSTPYTKEELAQITSPDVEVQAHAVRRWGLEFAQFLAYICKTLDIPAVSGEGAKKQGGLVVVAWSACGVAATAMLGDPQTMGSDLTAALAPYLRKVVIYGAHQSSYVHVAERSALRSFFTDAPSVVFGETPNLGIPWPFADPTIPPEGIPDAFITWVSSSFSPLPEGVPITPESLREHNAILPGTSTLRSLSPEDYKRIVEPEFGGRGLGLIMITSEAIHRAHAHRTFSDTDAVLPEVDILFIHCAQGPWTGVWGAKVFQDLASEAADPGKRKRKTAFLKLKGANHFVSPLYSVEPSC</sequence>
<dbReference type="HOGENOM" id="CLU_045014_0_1_1"/>
<dbReference type="RefSeq" id="XP_007397811.1">
    <property type="nucleotide sequence ID" value="XM_007397749.1"/>
</dbReference>
<dbReference type="EMBL" id="JH930474">
    <property type="protein sequence ID" value="EKM53109.1"/>
    <property type="molecule type" value="Genomic_DNA"/>
</dbReference>
<name>K5W2G8_PHACS</name>
<dbReference type="GeneID" id="18917371"/>
<evidence type="ECO:0000313" key="1">
    <source>
        <dbReference type="EMBL" id="EKM53109.1"/>
    </source>
</evidence>
<dbReference type="AlphaFoldDB" id="K5W2G8"/>